<protein>
    <recommendedName>
        <fullName evidence="5">FAD-binding PCMH-type domain-containing protein</fullName>
    </recommendedName>
</protein>
<feature type="domain" description="FAD-binding PCMH-type" evidence="5">
    <location>
        <begin position="68"/>
        <end position="240"/>
    </location>
</feature>
<dbReference type="InterPro" id="IPR050416">
    <property type="entry name" value="FAD-linked_Oxidoreductase"/>
</dbReference>
<dbReference type="Pfam" id="PF01565">
    <property type="entry name" value="FAD_binding_4"/>
    <property type="match status" value="1"/>
</dbReference>
<evidence type="ECO:0000256" key="1">
    <source>
        <dbReference type="ARBA" id="ARBA00005466"/>
    </source>
</evidence>
<keyword evidence="7" id="KW-1185">Reference proteome</keyword>
<comment type="caution">
    <text evidence="6">The sequence shown here is derived from an EMBL/GenBank/DDBJ whole genome shotgun (WGS) entry which is preliminary data.</text>
</comment>
<proteinExistence type="inferred from homology"/>
<dbReference type="GO" id="GO:0016491">
    <property type="term" value="F:oxidoreductase activity"/>
    <property type="evidence" value="ECO:0007669"/>
    <property type="project" value="UniProtKB-KW"/>
</dbReference>
<sequence length="338" mass="36215">MKPASVLEVAAQLGLSQSDLAQVSAALSHANRLKSVGNFVLSLLFPHSTLRPGDEKYTAVQQVNWSTRAWLPAALTFLSSSAEEVAKGLNVLTFFSIDFAVRGGGHASFPCASSSDGGVLLSLQRFNSFSLSVDKKVVSFGAGSRWNDVYGFLKPFDLATIGGRIPTVGVSGLITGGGNPFYSGSHGMACAQVKSFEVVLADDSIVIGSADEHPKLFKALKGGSNNFGIVTRFDMYTIHGADGIWGGVMTYSSDKYGAVVDALLNSENNKQPLDPKAALVPLFCWGDDGKQQMYAFHQDTENPESLAAFKELGPSMDTTKKTALKDMVWLRMIRLEGR</sequence>
<keyword evidence="2" id="KW-0285">Flavoprotein</keyword>
<dbReference type="EMBL" id="VXIS01000165">
    <property type="protein sequence ID" value="KAA8899499.1"/>
    <property type="molecule type" value="Genomic_DNA"/>
</dbReference>
<dbReference type="Proteomes" id="UP000326924">
    <property type="component" value="Unassembled WGS sequence"/>
</dbReference>
<evidence type="ECO:0000313" key="7">
    <source>
        <dbReference type="Proteomes" id="UP000326924"/>
    </source>
</evidence>
<dbReference type="PANTHER" id="PTHR42973">
    <property type="entry name" value="BINDING OXIDOREDUCTASE, PUTATIVE (AFU_ORTHOLOGUE AFUA_1G17690)-RELATED"/>
    <property type="match status" value="1"/>
</dbReference>
<dbReference type="InterPro" id="IPR006094">
    <property type="entry name" value="Oxid_FAD_bind_N"/>
</dbReference>
<dbReference type="GO" id="GO:0071949">
    <property type="term" value="F:FAD binding"/>
    <property type="evidence" value="ECO:0007669"/>
    <property type="project" value="InterPro"/>
</dbReference>
<dbReference type="InterPro" id="IPR016169">
    <property type="entry name" value="FAD-bd_PCMH_sub2"/>
</dbReference>
<dbReference type="InterPro" id="IPR016166">
    <property type="entry name" value="FAD-bd_PCMH"/>
</dbReference>
<dbReference type="PROSITE" id="PS51387">
    <property type="entry name" value="FAD_PCMH"/>
    <property type="match status" value="1"/>
</dbReference>
<evidence type="ECO:0000256" key="3">
    <source>
        <dbReference type="ARBA" id="ARBA00022827"/>
    </source>
</evidence>
<reference evidence="6 7" key="1">
    <citation type="submission" date="2019-09" db="EMBL/GenBank/DDBJ databases">
        <title>Draft genome of the ectomycorrhizal ascomycete Sphaerosporella brunnea.</title>
        <authorList>
            <consortium name="DOE Joint Genome Institute"/>
            <person name="Benucci G.M."/>
            <person name="Marozzi G."/>
            <person name="Antonielli L."/>
            <person name="Sanchez S."/>
            <person name="Marco P."/>
            <person name="Wang X."/>
            <person name="Falini L.B."/>
            <person name="Barry K."/>
            <person name="Haridas S."/>
            <person name="Lipzen A."/>
            <person name="Labutti K."/>
            <person name="Grigoriev I.V."/>
            <person name="Murat C."/>
            <person name="Martin F."/>
            <person name="Albertini E."/>
            <person name="Donnini D."/>
            <person name="Bonito G."/>
        </authorList>
    </citation>
    <scope>NUCLEOTIDE SEQUENCE [LARGE SCALE GENOMIC DNA]</scope>
    <source>
        <strain evidence="6 7">Sb_GMNB300</strain>
    </source>
</reference>
<evidence type="ECO:0000256" key="4">
    <source>
        <dbReference type="ARBA" id="ARBA00023002"/>
    </source>
</evidence>
<keyword evidence="3" id="KW-0274">FAD</keyword>
<dbReference type="SUPFAM" id="SSF56176">
    <property type="entry name" value="FAD-binding/transporter-associated domain-like"/>
    <property type="match status" value="1"/>
</dbReference>
<evidence type="ECO:0000313" key="6">
    <source>
        <dbReference type="EMBL" id="KAA8899499.1"/>
    </source>
</evidence>
<dbReference type="OrthoDB" id="2151789at2759"/>
<evidence type="ECO:0000256" key="2">
    <source>
        <dbReference type="ARBA" id="ARBA00022630"/>
    </source>
</evidence>
<dbReference type="InterPro" id="IPR036318">
    <property type="entry name" value="FAD-bd_PCMH-like_sf"/>
</dbReference>
<accession>A0A5J5EQI2</accession>
<evidence type="ECO:0000259" key="5">
    <source>
        <dbReference type="PROSITE" id="PS51387"/>
    </source>
</evidence>
<keyword evidence="4" id="KW-0560">Oxidoreductase</keyword>
<dbReference type="Gene3D" id="3.30.465.10">
    <property type="match status" value="1"/>
</dbReference>
<name>A0A5J5EQI2_9PEZI</name>
<dbReference type="InParanoid" id="A0A5J5EQI2"/>
<comment type="similarity">
    <text evidence="1">Belongs to the oxygen-dependent FAD-linked oxidoreductase family.</text>
</comment>
<organism evidence="6 7">
    <name type="scientific">Sphaerosporella brunnea</name>
    <dbReference type="NCBI Taxonomy" id="1250544"/>
    <lineage>
        <taxon>Eukaryota</taxon>
        <taxon>Fungi</taxon>
        <taxon>Dikarya</taxon>
        <taxon>Ascomycota</taxon>
        <taxon>Pezizomycotina</taxon>
        <taxon>Pezizomycetes</taxon>
        <taxon>Pezizales</taxon>
        <taxon>Pyronemataceae</taxon>
        <taxon>Sphaerosporella</taxon>
    </lineage>
</organism>
<dbReference type="AlphaFoldDB" id="A0A5J5EQI2"/>
<dbReference type="PANTHER" id="PTHR42973:SF54">
    <property type="entry name" value="FAD-BINDING PCMH-TYPE DOMAIN-CONTAINING PROTEIN"/>
    <property type="match status" value="1"/>
</dbReference>
<gene>
    <name evidence="6" type="ORF">FN846DRAFT_892408</name>
</gene>